<keyword evidence="4" id="KW-1185">Reference proteome</keyword>
<feature type="compositionally biased region" description="Polar residues" evidence="1">
    <location>
        <begin position="19"/>
        <end position="34"/>
    </location>
</feature>
<keyword evidence="2" id="KW-1133">Transmembrane helix</keyword>
<keyword evidence="2" id="KW-0812">Transmembrane</keyword>
<feature type="transmembrane region" description="Helical" evidence="2">
    <location>
        <begin position="134"/>
        <end position="155"/>
    </location>
</feature>
<keyword evidence="2" id="KW-0472">Membrane</keyword>
<organism evidence="3 4">
    <name type="scientific">Bombardia bombarda</name>
    <dbReference type="NCBI Taxonomy" id="252184"/>
    <lineage>
        <taxon>Eukaryota</taxon>
        <taxon>Fungi</taxon>
        <taxon>Dikarya</taxon>
        <taxon>Ascomycota</taxon>
        <taxon>Pezizomycotina</taxon>
        <taxon>Sordariomycetes</taxon>
        <taxon>Sordariomycetidae</taxon>
        <taxon>Sordariales</taxon>
        <taxon>Lasiosphaeriaceae</taxon>
        <taxon>Bombardia</taxon>
    </lineage>
</organism>
<feature type="compositionally biased region" description="Basic and acidic residues" evidence="1">
    <location>
        <begin position="35"/>
        <end position="53"/>
    </location>
</feature>
<gene>
    <name evidence="3" type="ORF">B0T17DRAFT_612626</name>
</gene>
<evidence type="ECO:0000313" key="3">
    <source>
        <dbReference type="EMBL" id="KAK0635811.1"/>
    </source>
</evidence>
<reference evidence="3" key="1">
    <citation type="submission" date="2023-06" db="EMBL/GenBank/DDBJ databases">
        <title>Genome-scale phylogeny and comparative genomics of the fungal order Sordariales.</title>
        <authorList>
            <consortium name="Lawrence Berkeley National Laboratory"/>
            <person name="Hensen N."/>
            <person name="Bonometti L."/>
            <person name="Westerberg I."/>
            <person name="Brannstrom I.O."/>
            <person name="Guillou S."/>
            <person name="Cros-Aarteil S."/>
            <person name="Calhoun S."/>
            <person name="Haridas S."/>
            <person name="Kuo A."/>
            <person name="Mondo S."/>
            <person name="Pangilinan J."/>
            <person name="Riley R."/>
            <person name="LaButti K."/>
            <person name="Andreopoulos B."/>
            <person name="Lipzen A."/>
            <person name="Chen C."/>
            <person name="Yanf M."/>
            <person name="Daum C."/>
            <person name="Ng V."/>
            <person name="Clum A."/>
            <person name="Steindorff A."/>
            <person name="Ohm R."/>
            <person name="Martin F."/>
            <person name="Silar P."/>
            <person name="Natvig D."/>
            <person name="Lalanne C."/>
            <person name="Gautier V."/>
            <person name="Ament-velasquez S.L."/>
            <person name="Kruys A."/>
            <person name="Hutchinson M.I."/>
            <person name="Powell A.J."/>
            <person name="Barry K."/>
            <person name="Miller A.N."/>
            <person name="Grigoriev I.V."/>
            <person name="Debuchy R."/>
            <person name="Gladieux P."/>
            <person name="Thoren M.H."/>
            <person name="Johannesson H."/>
        </authorList>
    </citation>
    <scope>NUCLEOTIDE SEQUENCE</scope>
    <source>
        <strain evidence="3">SMH3391-2</strain>
    </source>
</reference>
<sequence length="170" mass="18380">MASFLSGEEKPSSRPGLTLETSATRLVQQPSRDTFASDHELTPAGEKRTEHVRASNVSTPTSSHANPFDTDIEAIITTSEQCMRKSTDYSRGGTGGTDCQVWPGQDHWKKKAKAAKMKKHSCNCLAHLSKRNRIMVKVLIGLLIVATAVGVGFGVSKPLGAGIWRSDTNN</sequence>
<comment type="caution">
    <text evidence="3">The sequence shown here is derived from an EMBL/GenBank/DDBJ whole genome shotgun (WGS) entry which is preliminary data.</text>
</comment>
<dbReference type="Proteomes" id="UP001174934">
    <property type="component" value="Unassembled WGS sequence"/>
</dbReference>
<dbReference type="AlphaFoldDB" id="A0AA40CEH8"/>
<accession>A0AA40CEH8</accession>
<protein>
    <submittedName>
        <fullName evidence="3">Uncharacterized protein</fullName>
    </submittedName>
</protein>
<evidence type="ECO:0000256" key="2">
    <source>
        <dbReference type="SAM" id="Phobius"/>
    </source>
</evidence>
<feature type="region of interest" description="Disordered" evidence="1">
    <location>
        <begin position="1"/>
        <end position="69"/>
    </location>
</feature>
<proteinExistence type="predicted"/>
<name>A0AA40CEH8_9PEZI</name>
<evidence type="ECO:0000256" key="1">
    <source>
        <dbReference type="SAM" id="MobiDB-lite"/>
    </source>
</evidence>
<evidence type="ECO:0000313" key="4">
    <source>
        <dbReference type="Proteomes" id="UP001174934"/>
    </source>
</evidence>
<dbReference type="EMBL" id="JAULSR010000001">
    <property type="protein sequence ID" value="KAK0635811.1"/>
    <property type="molecule type" value="Genomic_DNA"/>
</dbReference>
<feature type="compositionally biased region" description="Polar residues" evidence="1">
    <location>
        <begin position="55"/>
        <end position="65"/>
    </location>
</feature>